<feature type="compositionally biased region" description="Low complexity" evidence="1">
    <location>
        <begin position="57"/>
        <end position="72"/>
    </location>
</feature>
<evidence type="ECO:0000313" key="2">
    <source>
        <dbReference type="EMBL" id="GJN03241.1"/>
    </source>
</evidence>
<protein>
    <submittedName>
        <fullName evidence="2">Uncharacterized protein</fullName>
    </submittedName>
</protein>
<feature type="region of interest" description="Disordered" evidence="1">
    <location>
        <begin position="44"/>
        <end position="123"/>
    </location>
</feature>
<name>A0AAV5CYN6_ELECO</name>
<dbReference type="EMBL" id="BQKI01000010">
    <property type="protein sequence ID" value="GJN03241.1"/>
    <property type="molecule type" value="Genomic_DNA"/>
</dbReference>
<gene>
    <name evidence="2" type="primary">ga20663</name>
    <name evidence="2" type="ORF">PR202_ga20663</name>
</gene>
<evidence type="ECO:0000256" key="1">
    <source>
        <dbReference type="SAM" id="MobiDB-lite"/>
    </source>
</evidence>
<keyword evidence="3" id="KW-1185">Reference proteome</keyword>
<dbReference type="AlphaFoldDB" id="A0AAV5CYN6"/>
<comment type="caution">
    <text evidence="2">The sequence shown here is derived from an EMBL/GenBank/DDBJ whole genome shotgun (WGS) entry which is preliminary data.</text>
</comment>
<sequence length="141" mass="15223">MDASPLRYRSFTVTEFLGAYSLDGKPALDPLQALNNLVYREGIPEPLTHTRPPNAPPRKLQSAAAAAAPSALRRSRPPPPPLPPVFAGVGRRRRRPYRSSPESAAAAAAPTCPRRSRLPPLPLPRVLAGSRSLLPYHILVG</sequence>
<accession>A0AAV5CYN6</accession>
<evidence type="ECO:0000313" key="3">
    <source>
        <dbReference type="Proteomes" id="UP001054889"/>
    </source>
</evidence>
<organism evidence="2 3">
    <name type="scientific">Eleusine coracana subsp. coracana</name>
    <dbReference type="NCBI Taxonomy" id="191504"/>
    <lineage>
        <taxon>Eukaryota</taxon>
        <taxon>Viridiplantae</taxon>
        <taxon>Streptophyta</taxon>
        <taxon>Embryophyta</taxon>
        <taxon>Tracheophyta</taxon>
        <taxon>Spermatophyta</taxon>
        <taxon>Magnoliopsida</taxon>
        <taxon>Liliopsida</taxon>
        <taxon>Poales</taxon>
        <taxon>Poaceae</taxon>
        <taxon>PACMAD clade</taxon>
        <taxon>Chloridoideae</taxon>
        <taxon>Cynodonteae</taxon>
        <taxon>Eleusininae</taxon>
        <taxon>Eleusine</taxon>
    </lineage>
</organism>
<feature type="compositionally biased region" description="Low complexity" evidence="1">
    <location>
        <begin position="98"/>
        <end position="113"/>
    </location>
</feature>
<reference evidence="2" key="2">
    <citation type="submission" date="2021-12" db="EMBL/GenBank/DDBJ databases">
        <title>Resequencing data analysis of finger millet.</title>
        <authorList>
            <person name="Hatakeyama M."/>
            <person name="Aluri S."/>
            <person name="Balachadran M.T."/>
            <person name="Sivarajan S.R."/>
            <person name="Poveda L."/>
            <person name="Shimizu-Inatsugi R."/>
            <person name="Schlapbach R."/>
            <person name="Sreeman S.M."/>
            <person name="Shimizu K.K."/>
        </authorList>
    </citation>
    <scope>NUCLEOTIDE SEQUENCE</scope>
</reference>
<proteinExistence type="predicted"/>
<dbReference type="Proteomes" id="UP001054889">
    <property type="component" value="Unassembled WGS sequence"/>
</dbReference>
<reference evidence="2" key="1">
    <citation type="journal article" date="2018" name="DNA Res.">
        <title>Multiple hybrid de novo genome assembly of finger millet, an orphan allotetraploid crop.</title>
        <authorList>
            <person name="Hatakeyama M."/>
            <person name="Aluri S."/>
            <person name="Balachadran M.T."/>
            <person name="Sivarajan S.R."/>
            <person name="Patrignani A."/>
            <person name="Gruter S."/>
            <person name="Poveda L."/>
            <person name="Shimizu-Inatsugi R."/>
            <person name="Baeten J."/>
            <person name="Francoijs K.J."/>
            <person name="Nataraja K.N."/>
            <person name="Reddy Y.A.N."/>
            <person name="Phadnis S."/>
            <person name="Ravikumar R.L."/>
            <person name="Schlapbach R."/>
            <person name="Sreeman S.M."/>
            <person name="Shimizu K.K."/>
        </authorList>
    </citation>
    <scope>NUCLEOTIDE SEQUENCE</scope>
</reference>